<keyword evidence="3" id="KW-1185">Reference proteome</keyword>
<gene>
    <name evidence="2" type="ORF">GCM10011495_14440</name>
</gene>
<sequence>MIPAEQSAAFVCQMEQVLDLYEQPYDPAYPVVCLDESPKQLLQYETFTAADGQRHRDSAYVRRGVVDLFVATEPLRGWRQLTVEADHKAATWVQFVANLMDTTYRTATKVRWVMDNLSTHKLHFFYAHFPPEVAQAYLRRMEIIHTPAHGSWLNMAELEFSVLSRQVLDQPFASAEQVRQVVDHWVRRQNAKTQPRNWQFTTADARIKLVKLYPTI</sequence>
<feature type="domain" description="Tc1-like transposase DDE" evidence="1">
    <location>
        <begin position="30"/>
        <end position="178"/>
    </location>
</feature>
<evidence type="ECO:0000313" key="3">
    <source>
        <dbReference type="Proteomes" id="UP000637774"/>
    </source>
</evidence>
<dbReference type="Pfam" id="PF13358">
    <property type="entry name" value="DDE_3"/>
    <property type="match status" value="1"/>
</dbReference>
<dbReference type="InterPro" id="IPR038717">
    <property type="entry name" value="Tc1-like_DDE_dom"/>
</dbReference>
<name>A0ABQ2A0H5_9BACT</name>
<dbReference type="InterPro" id="IPR047655">
    <property type="entry name" value="Transpos_IS630-like"/>
</dbReference>
<protein>
    <recommendedName>
        <fullName evidence="1">Tc1-like transposase DDE domain-containing protein</fullName>
    </recommendedName>
</protein>
<evidence type="ECO:0000259" key="1">
    <source>
        <dbReference type="Pfam" id="PF13358"/>
    </source>
</evidence>
<accession>A0ABQ2A0H5</accession>
<dbReference type="NCBIfam" id="NF033545">
    <property type="entry name" value="transpos_IS630"/>
    <property type="match status" value="1"/>
</dbReference>
<comment type="caution">
    <text evidence="2">The sequence shown here is derived from an EMBL/GenBank/DDBJ whole genome shotgun (WGS) entry which is preliminary data.</text>
</comment>
<dbReference type="EMBL" id="BMGY01000010">
    <property type="protein sequence ID" value="GGH83861.1"/>
    <property type="molecule type" value="Genomic_DNA"/>
</dbReference>
<reference evidence="3" key="1">
    <citation type="journal article" date="2019" name="Int. J. Syst. Evol. Microbiol.">
        <title>The Global Catalogue of Microorganisms (GCM) 10K type strain sequencing project: providing services to taxonomists for standard genome sequencing and annotation.</title>
        <authorList>
            <consortium name="The Broad Institute Genomics Platform"/>
            <consortium name="The Broad Institute Genome Sequencing Center for Infectious Disease"/>
            <person name="Wu L."/>
            <person name="Ma J."/>
        </authorList>
    </citation>
    <scope>NUCLEOTIDE SEQUENCE [LARGE SCALE GENOMIC DNA]</scope>
    <source>
        <strain evidence="3">CGMCC 1.14966</strain>
    </source>
</reference>
<dbReference type="RefSeq" id="WP_229748862.1">
    <property type="nucleotide sequence ID" value="NZ_BMGY01000010.1"/>
</dbReference>
<dbReference type="Proteomes" id="UP000637774">
    <property type="component" value="Unassembled WGS sequence"/>
</dbReference>
<evidence type="ECO:0000313" key="2">
    <source>
        <dbReference type="EMBL" id="GGH83861.1"/>
    </source>
</evidence>
<organism evidence="2 3">
    <name type="scientific">Hymenobacter frigidus</name>
    <dbReference type="NCBI Taxonomy" id="1524095"/>
    <lineage>
        <taxon>Bacteria</taxon>
        <taxon>Pseudomonadati</taxon>
        <taxon>Bacteroidota</taxon>
        <taxon>Cytophagia</taxon>
        <taxon>Cytophagales</taxon>
        <taxon>Hymenobacteraceae</taxon>
        <taxon>Hymenobacter</taxon>
    </lineage>
</organism>
<proteinExistence type="predicted"/>